<dbReference type="PANTHER" id="PTHR10622">
    <property type="entry name" value="HET DOMAIN-CONTAINING PROTEIN"/>
    <property type="match status" value="1"/>
</dbReference>
<organism evidence="4 5">
    <name type="scientific">Colletotrichum kahawae</name>
    <name type="common">Coffee berry disease fungus</name>
    <dbReference type="NCBI Taxonomy" id="34407"/>
    <lineage>
        <taxon>Eukaryota</taxon>
        <taxon>Fungi</taxon>
        <taxon>Dikarya</taxon>
        <taxon>Ascomycota</taxon>
        <taxon>Pezizomycotina</taxon>
        <taxon>Sordariomycetes</taxon>
        <taxon>Hypocreomycetidae</taxon>
        <taxon>Glomerellales</taxon>
        <taxon>Glomerellaceae</taxon>
        <taxon>Colletotrichum</taxon>
        <taxon>Colletotrichum gloeosporioides species complex</taxon>
    </lineage>
</organism>
<dbReference type="Pfam" id="PF06985">
    <property type="entry name" value="HET"/>
    <property type="match status" value="1"/>
</dbReference>
<evidence type="ECO:0000313" key="4">
    <source>
        <dbReference type="EMBL" id="KAK2732546.1"/>
    </source>
</evidence>
<feature type="compositionally biased region" description="Polar residues" evidence="1">
    <location>
        <begin position="340"/>
        <end position="354"/>
    </location>
</feature>
<evidence type="ECO:0000259" key="2">
    <source>
        <dbReference type="Pfam" id="PF06985"/>
    </source>
</evidence>
<dbReference type="Proteomes" id="UP001281614">
    <property type="component" value="Unassembled WGS sequence"/>
</dbReference>
<sequence length="702" mass="79115">MWLINTTTLKLAEFQGGPPSLPYAILSHTWSDGEVSFHDMSDFVHASKKPGFTKIWKTCEIARAAGIEWAWVDTCCIDKSSSAELTESINSMFRWYNEAHICYAYLSNYPSATSQSKNSFFRSAVEQLSAAELGQCRWFSRGWTLQELVASRDITFFDKNWNDIGSKSHLQTLLASITGIDQEVLEDPSAVYEVPVARRMSWAARRRTKREEDRAYSLFGIFDVNLPLIYGEGRKAFLRLQEAILQNSTDLSLFAWDSSADDDTQAFRGLLAQSPDEFADGSCLVPIQDAAIQQTEIRITNKGIHFKPDVMLISRQHLERLAPDDNNTPSESGDSDATMGRSTSSLPASSQTPSLVPESLLPQDRRAFVMKLNHYYLAPSRPPPDINHHLYVCIELFRTPDAFVRRRRWILEWSRGTNPKIAAKREVHIPRHLPPPQSRAVIREADHTFSISCKSPSGYRVSVTTSFPAHLWFAETSTFCTKAQPGFVGMVSIKQKADGDWVTFTRKNGGEIHSRKWHYPDFRVFFGLGRPGATPETSFSSSSTSSLPPQPEAWVYIPTRADLLLGRSTLWGGYSQSELDNPEGLRHLIRRSWDPTSYAYPPYTLGGTRQAAPVISDCKDASGWFLLRAEYEETTGLVTREDAEVLAAKSLEVQAAVTSHRFPSGMTEHRLEIQARPVRDRFDEVSMFSGPQDMCAEYLCLI</sequence>
<evidence type="ECO:0000313" key="5">
    <source>
        <dbReference type="Proteomes" id="UP001281614"/>
    </source>
</evidence>
<dbReference type="PANTHER" id="PTHR10622:SF12">
    <property type="entry name" value="HET DOMAIN-CONTAINING PROTEIN"/>
    <property type="match status" value="1"/>
</dbReference>
<proteinExistence type="predicted"/>
<name>A0AAD9Y2Q2_COLKA</name>
<accession>A0AAD9Y2Q2</accession>
<protein>
    <submittedName>
        <fullName evidence="4">Het domain protein</fullName>
    </submittedName>
</protein>
<feature type="region of interest" description="Disordered" evidence="1">
    <location>
        <begin position="320"/>
        <end position="357"/>
    </location>
</feature>
<feature type="domain" description="Heterokaryon incompatibility" evidence="2">
    <location>
        <begin position="23"/>
        <end position="147"/>
    </location>
</feature>
<dbReference type="InterPro" id="IPR058525">
    <property type="entry name" value="DUF8212"/>
</dbReference>
<keyword evidence="5" id="KW-1185">Reference proteome</keyword>
<evidence type="ECO:0000259" key="3">
    <source>
        <dbReference type="Pfam" id="PF26640"/>
    </source>
</evidence>
<gene>
    <name evidence="4" type="ORF">CKAH01_08644</name>
</gene>
<dbReference type="InterPro" id="IPR010730">
    <property type="entry name" value="HET"/>
</dbReference>
<evidence type="ECO:0000256" key="1">
    <source>
        <dbReference type="SAM" id="MobiDB-lite"/>
    </source>
</evidence>
<dbReference type="Pfam" id="PF26640">
    <property type="entry name" value="DUF8212"/>
    <property type="match status" value="1"/>
</dbReference>
<reference evidence="4" key="1">
    <citation type="submission" date="2023-02" db="EMBL/GenBank/DDBJ databases">
        <title>Colletotrichum kahawae CIFC_Que2 genome sequencing and assembly.</title>
        <authorList>
            <person name="Baroncelli R."/>
        </authorList>
    </citation>
    <scope>NUCLEOTIDE SEQUENCE</scope>
    <source>
        <strain evidence="4">CIFC_Que2</strain>
    </source>
</reference>
<feature type="domain" description="DUF8212" evidence="3">
    <location>
        <begin position="235"/>
        <end position="261"/>
    </location>
</feature>
<comment type="caution">
    <text evidence="4">The sequence shown here is derived from an EMBL/GenBank/DDBJ whole genome shotgun (WGS) entry which is preliminary data.</text>
</comment>
<dbReference type="EMBL" id="VYYT01000543">
    <property type="protein sequence ID" value="KAK2732546.1"/>
    <property type="molecule type" value="Genomic_DNA"/>
</dbReference>
<dbReference type="AlphaFoldDB" id="A0AAD9Y2Q2"/>